<dbReference type="SUPFAM" id="SSF56672">
    <property type="entry name" value="DNA/RNA polymerases"/>
    <property type="match status" value="1"/>
</dbReference>
<dbReference type="InterPro" id="IPR043502">
    <property type="entry name" value="DNA/RNA_pol_sf"/>
</dbReference>
<proteinExistence type="predicted"/>
<protein>
    <recommendedName>
        <fullName evidence="3">Reverse transcriptase RNase H-like domain-containing protein</fullName>
    </recommendedName>
</protein>
<accession>A0A4W2G7G3</accession>
<evidence type="ECO:0000313" key="1">
    <source>
        <dbReference type="Ensembl" id="ENSBIXP00005012813.1"/>
    </source>
</evidence>
<dbReference type="Proteomes" id="UP000429181">
    <property type="component" value="Unassembled WGS sequence"/>
</dbReference>
<dbReference type="AlphaFoldDB" id="A0A4W2G7G3"/>
<reference evidence="2" key="1">
    <citation type="submission" date="2018-11" db="EMBL/GenBank/DDBJ databases">
        <title>Haplotype-resolved cattle genomes.</title>
        <authorList>
            <person name="Low W.Y."/>
            <person name="Tearle R."/>
            <person name="Bickhart D.M."/>
            <person name="Rosen B.D."/>
            <person name="Koren S."/>
            <person name="Rhie A."/>
            <person name="Hiendleder S."/>
            <person name="Phillippy A.M."/>
            <person name="Smith T.P.L."/>
            <person name="Williams J.L."/>
        </authorList>
    </citation>
    <scope>NUCLEOTIDE SEQUENCE [LARGE SCALE GENOMIC DNA]</scope>
</reference>
<reference evidence="1" key="2">
    <citation type="submission" date="2025-08" db="UniProtKB">
        <authorList>
            <consortium name="Ensembl"/>
        </authorList>
    </citation>
    <scope>IDENTIFICATION</scope>
</reference>
<evidence type="ECO:0000313" key="2">
    <source>
        <dbReference type="Proteomes" id="UP000429181"/>
    </source>
</evidence>
<dbReference type="Gene3D" id="3.10.20.370">
    <property type="match status" value="1"/>
</dbReference>
<dbReference type="Ensembl" id="ENSBIXT00005022364.1">
    <property type="protein sequence ID" value="ENSBIXP00005012813.1"/>
    <property type="gene ID" value="ENSBIXG00005016984.1"/>
</dbReference>
<dbReference type="GeneTree" id="ENSGT01100000263885"/>
<name>A0A4W2G7G3_BOBOX</name>
<evidence type="ECO:0008006" key="3">
    <source>
        <dbReference type="Google" id="ProtNLM"/>
    </source>
</evidence>
<organism evidence="1 2">
    <name type="scientific">Bos indicus x Bos taurus</name>
    <name type="common">Hybrid cattle</name>
    <dbReference type="NCBI Taxonomy" id="30522"/>
    <lineage>
        <taxon>Eukaryota</taxon>
        <taxon>Metazoa</taxon>
        <taxon>Chordata</taxon>
        <taxon>Craniata</taxon>
        <taxon>Vertebrata</taxon>
        <taxon>Euteleostomi</taxon>
        <taxon>Mammalia</taxon>
        <taxon>Eutheria</taxon>
        <taxon>Laurasiatheria</taxon>
        <taxon>Artiodactyla</taxon>
        <taxon>Ruminantia</taxon>
        <taxon>Pecora</taxon>
        <taxon>Bovidae</taxon>
        <taxon>Bovinae</taxon>
        <taxon>Bos</taxon>
    </lineage>
</organism>
<sequence>IALGVLRQNQDPSLTPVIYLSKQLDTKIQGWSACLRALTTVALLTQESKKLTFEPIPNTAGSRTYPRRGLAN</sequence>